<keyword evidence="4" id="KW-1185">Reference proteome</keyword>
<feature type="transmembrane region" description="Helical" evidence="2">
    <location>
        <begin position="49"/>
        <end position="70"/>
    </location>
</feature>
<gene>
    <name evidence="3" type="ORF">GYMLUDRAFT_44215</name>
</gene>
<sequence length="525" mass="56473">MSVQRALVVFKAFRIVVFAICMMLSIGCGTIFSIVLVREWPELGLVSRIVVVILTVIHFLGAIMLYLRIVVRFTVWLDTARVTIYLALVGGGAVLFISGRAKLPCTSTGIGLICTQATISIVIGSLVVSGLLLCYLVGLSIIAHTIPGPLLARAPADILDGGLSTIDSTTSLVPSTEKSEYNVRKGVHQDRPFPRHHPQPLNLTARPEYLAPRSAFNYMITSSPSASSLSTPMTSEMRYTSPLIPHPYATSDCSYASESPPPSARPFSPYSNFPASARDSSRAGYSAASTLSPVSSVRSVSAQRLRQVYDGGRLPLQRSESPRSAPSFLEVPSTSRGPLPNPFQDAVSRTSTPGTPSTVTSGPLVHVGSSNVSLSFGSRGFPLPPSYNTTTWSHYTNDYLKSYPSNPSPTETSPSTPLSLRPRVQTTMKNMSLSPAVVEKRRPISFGSIAVSLHAIGIPNPPAPAAHLPPHPRLQAHFDSVPLQTDTEAEISFITISSRTPTSAKTFRSQIVPTDIPDWEHKAQA</sequence>
<dbReference type="EMBL" id="KN834778">
    <property type="protein sequence ID" value="KIK59764.1"/>
    <property type="molecule type" value="Genomic_DNA"/>
</dbReference>
<evidence type="ECO:0000313" key="3">
    <source>
        <dbReference type="EMBL" id="KIK59764.1"/>
    </source>
</evidence>
<keyword evidence="2" id="KW-0472">Membrane</keyword>
<dbReference type="Proteomes" id="UP000053593">
    <property type="component" value="Unassembled WGS sequence"/>
</dbReference>
<protein>
    <submittedName>
        <fullName evidence="3">Uncharacterized protein</fullName>
    </submittedName>
</protein>
<dbReference type="OrthoDB" id="2666783at2759"/>
<reference evidence="3 4" key="1">
    <citation type="submission" date="2014-04" db="EMBL/GenBank/DDBJ databases">
        <title>Evolutionary Origins and Diversification of the Mycorrhizal Mutualists.</title>
        <authorList>
            <consortium name="DOE Joint Genome Institute"/>
            <consortium name="Mycorrhizal Genomics Consortium"/>
            <person name="Kohler A."/>
            <person name="Kuo A."/>
            <person name="Nagy L.G."/>
            <person name="Floudas D."/>
            <person name="Copeland A."/>
            <person name="Barry K.W."/>
            <person name="Cichocki N."/>
            <person name="Veneault-Fourrey C."/>
            <person name="LaButti K."/>
            <person name="Lindquist E.A."/>
            <person name="Lipzen A."/>
            <person name="Lundell T."/>
            <person name="Morin E."/>
            <person name="Murat C."/>
            <person name="Riley R."/>
            <person name="Ohm R."/>
            <person name="Sun H."/>
            <person name="Tunlid A."/>
            <person name="Henrissat B."/>
            <person name="Grigoriev I.V."/>
            <person name="Hibbett D.S."/>
            <person name="Martin F."/>
        </authorList>
    </citation>
    <scope>NUCLEOTIDE SEQUENCE [LARGE SCALE GENOMIC DNA]</scope>
    <source>
        <strain evidence="3 4">FD-317 M1</strain>
    </source>
</reference>
<keyword evidence="2" id="KW-1133">Transmembrane helix</keyword>
<dbReference type="AlphaFoldDB" id="A0A0D0CB93"/>
<dbReference type="HOGENOM" id="CLU_518798_0_0_1"/>
<evidence type="ECO:0000256" key="1">
    <source>
        <dbReference type="SAM" id="MobiDB-lite"/>
    </source>
</evidence>
<feature type="transmembrane region" description="Helical" evidence="2">
    <location>
        <begin position="12"/>
        <end position="37"/>
    </location>
</feature>
<keyword evidence="2" id="KW-0812">Transmembrane</keyword>
<feature type="transmembrane region" description="Helical" evidence="2">
    <location>
        <begin position="119"/>
        <end position="143"/>
    </location>
</feature>
<evidence type="ECO:0000256" key="2">
    <source>
        <dbReference type="SAM" id="Phobius"/>
    </source>
</evidence>
<organism evidence="3 4">
    <name type="scientific">Collybiopsis luxurians FD-317 M1</name>
    <dbReference type="NCBI Taxonomy" id="944289"/>
    <lineage>
        <taxon>Eukaryota</taxon>
        <taxon>Fungi</taxon>
        <taxon>Dikarya</taxon>
        <taxon>Basidiomycota</taxon>
        <taxon>Agaricomycotina</taxon>
        <taxon>Agaricomycetes</taxon>
        <taxon>Agaricomycetidae</taxon>
        <taxon>Agaricales</taxon>
        <taxon>Marasmiineae</taxon>
        <taxon>Omphalotaceae</taxon>
        <taxon>Collybiopsis</taxon>
        <taxon>Collybiopsis luxurians</taxon>
    </lineage>
</organism>
<name>A0A0D0CB93_9AGAR</name>
<evidence type="ECO:0000313" key="4">
    <source>
        <dbReference type="Proteomes" id="UP000053593"/>
    </source>
</evidence>
<proteinExistence type="predicted"/>
<feature type="region of interest" description="Disordered" evidence="1">
    <location>
        <begin position="311"/>
        <end position="364"/>
    </location>
</feature>
<dbReference type="PROSITE" id="PS51257">
    <property type="entry name" value="PROKAR_LIPOPROTEIN"/>
    <property type="match status" value="1"/>
</dbReference>
<feature type="transmembrane region" description="Helical" evidence="2">
    <location>
        <begin position="82"/>
        <end position="99"/>
    </location>
</feature>
<accession>A0A0D0CB93</accession>
<feature type="compositionally biased region" description="Low complexity" evidence="1">
    <location>
        <begin position="347"/>
        <end position="363"/>
    </location>
</feature>